<proteinExistence type="predicted"/>
<dbReference type="OrthoDB" id="9774685at2"/>
<feature type="non-terminal residue" evidence="2">
    <location>
        <position position="1"/>
    </location>
</feature>
<evidence type="ECO:0000259" key="1">
    <source>
        <dbReference type="Pfam" id="PF13683"/>
    </source>
</evidence>
<dbReference type="InterPro" id="IPR001584">
    <property type="entry name" value="Integrase_cat-core"/>
</dbReference>
<protein>
    <recommendedName>
        <fullName evidence="1">Integrase catalytic domain-containing protein</fullName>
    </recommendedName>
</protein>
<reference evidence="2 3" key="1">
    <citation type="submission" date="2013-07" db="EMBL/GenBank/DDBJ databases">
        <title>Comparative Genomic and Metabolomic Analysis of Twelve Strains of Pseudoalteromonas luteoviolacea.</title>
        <authorList>
            <person name="Vynne N.G."/>
            <person name="Mansson M."/>
            <person name="Gram L."/>
        </authorList>
    </citation>
    <scope>NUCLEOTIDE SEQUENCE [LARGE SCALE GENOMIC DNA]</scope>
    <source>
        <strain evidence="2 3">NCIMB 1942</strain>
    </source>
</reference>
<dbReference type="Pfam" id="PF13683">
    <property type="entry name" value="rve_3"/>
    <property type="match status" value="1"/>
</dbReference>
<organism evidence="2 3">
    <name type="scientific">Pseudoalteromonas luteoviolacea NCIMB 1942</name>
    <dbReference type="NCBI Taxonomy" id="1365253"/>
    <lineage>
        <taxon>Bacteria</taxon>
        <taxon>Pseudomonadati</taxon>
        <taxon>Pseudomonadota</taxon>
        <taxon>Gammaproteobacteria</taxon>
        <taxon>Alteromonadales</taxon>
        <taxon>Pseudoalteromonadaceae</taxon>
        <taxon>Pseudoalteromonas</taxon>
    </lineage>
</organism>
<evidence type="ECO:0000313" key="3">
    <source>
        <dbReference type="Proteomes" id="UP000076587"/>
    </source>
</evidence>
<dbReference type="AlphaFoldDB" id="A0A167GGS7"/>
<comment type="caution">
    <text evidence="2">The sequence shown here is derived from an EMBL/GenBank/DDBJ whole genome shotgun (WGS) entry which is preliminary data.</text>
</comment>
<dbReference type="Proteomes" id="UP000076587">
    <property type="component" value="Unassembled WGS sequence"/>
</dbReference>
<sequence>LFDTLEEVQEHATSWLWFYNHKRPHKANGGKPPLAVA</sequence>
<dbReference type="PATRIC" id="fig|1365253.3.peg.899"/>
<gene>
    <name evidence="2" type="ORF">N482_24285</name>
</gene>
<dbReference type="EMBL" id="AUXT01000052">
    <property type="protein sequence ID" value="KZN55433.1"/>
    <property type="molecule type" value="Genomic_DNA"/>
</dbReference>
<dbReference type="SUPFAM" id="SSF53098">
    <property type="entry name" value="Ribonuclease H-like"/>
    <property type="match status" value="1"/>
</dbReference>
<dbReference type="InterPro" id="IPR012337">
    <property type="entry name" value="RNaseH-like_sf"/>
</dbReference>
<name>A0A167GGS7_9GAMM</name>
<dbReference type="RefSeq" id="WP_155730472.1">
    <property type="nucleotide sequence ID" value="NZ_AUXT01000052.1"/>
</dbReference>
<dbReference type="GO" id="GO:0015074">
    <property type="term" value="P:DNA integration"/>
    <property type="evidence" value="ECO:0007669"/>
    <property type="project" value="InterPro"/>
</dbReference>
<accession>A0A167GGS7</accession>
<feature type="domain" description="Integrase catalytic" evidence="1">
    <location>
        <begin position="2"/>
        <end position="33"/>
    </location>
</feature>
<evidence type="ECO:0000313" key="2">
    <source>
        <dbReference type="EMBL" id="KZN55433.1"/>
    </source>
</evidence>